<dbReference type="eggNOG" id="COG3706">
    <property type="taxonomic scope" value="Bacteria"/>
</dbReference>
<dbReference type="PANTHER" id="PTHR45138:SF9">
    <property type="entry name" value="DIGUANYLATE CYCLASE DGCM-RELATED"/>
    <property type="match status" value="1"/>
</dbReference>
<dbReference type="AlphaFoldDB" id="F6B3T5"/>
<evidence type="ECO:0000256" key="1">
    <source>
        <dbReference type="SAM" id="Phobius"/>
    </source>
</evidence>
<dbReference type="KEGG" id="dca:Desca_2416"/>
<evidence type="ECO:0000313" key="4">
    <source>
        <dbReference type="Proteomes" id="UP000009226"/>
    </source>
</evidence>
<feature type="transmembrane region" description="Helical" evidence="1">
    <location>
        <begin position="27"/>
        <end position="55"/>
    </location>
</feature>
<evidence type="ECO:0000313" key="3">
    <source>
        <dbReference type="EMBL" id="AEF95244.1"/>
    </source>
</evidence>
<feature type="transmembrane region" description="Helical" evidence="1">
    <location>
        <begin position="115"/>
        <end position="133"/>
    </location>
</feature>
<proteinExistence type="predicted"/>
<dbReference type="STRING" id="868595.Desca_2416"/>
<protein>
    <submittedName>
        <fullName evidence="3">Diguanylate cyclase</fullName>
    </submittedName>
</protein>
<dbReference type="PANTHER" id="PTHR45138">
    <property type="entry name" value="REGULATORY COMPONENTS OF SENSORY TRANSDUCTION SYSTEM"/>
    <property type="match status" value="1"/>
</dbReference>
<dbReference type="GO" id="GO:0052621">
    <property type="term" value="F:diguanylate cyclase activity"/>
    <property type="evidence" value="ECO:0007669"/>
    <property type="project" value="TreeGrafter"/>
</dbReference>
<dbReference type="RefSeq" id="WP_013810729.1">
    <property type="nucleotide sequence ID" value="NC_015565.1"/>
</dbReference>
<dbReference type="FunFam" id="3.30.70.270:FF:000001">
    <property type="entry name" value="Diguanylate cyclase domain protein"/>
    <property type="match status" value="1"/>
</dbReference>
<dbReference type="CDD" id="cd01949">
    <property type="entry name" value="GGDEF"/>
    <property type="match status" value="1"/>
</dbReference>
<evidence type="ECO:0000259" key="2">
    <source>
        <dbReference type="PROSITE" id="PS50887"/>
    </source>
</evidence>
<feature type="transmembrane region" description="Helical" evidence="1">
    <location>
        <begin position="67"/>
        <end position="85"/>
    </location>
</feature>
<organism evidence="3 4">
    <name type="scientific">Desulfotomaculum nigrificans (strain DSM 14880 / VKM B-2319 / CO-1-SRB)</name>
    <name type="common">Desulfotomaculum carboxydivorans</name>
    <dbReference type="NCBI Taxonomy" id="868595"/>
    <lineage>
        <taxon>Bacteria</taxon>
        <taxon>Bacillati</taxon>
        <taxon>Bacillota</taxon>
        <taxon>Clostridia</taxon>
        <taxon>Eubacteriales</taxon>
        <taxon>Desulfotomaculaceae</taxon>
        <taxon>Desulfotomaculum</taxon>
    </lineage>
</organism>
<sequence length="337" mass="37808">MLQNNLCHDRWYNIDRTVGITRLLTGIIYSVLSFFWTGGASIFLLLLVGYSSLWCLLHQNNQAKPTVISYVFLIFDLILLAGLGFASPHNFITRFGMLYILGLIFYLFRFGQPLALIWLVGSILQIVSVGLYLMSMDCLYHMSLIPVLIISYLFIGKVLADEERVKQQLQNLSETDQLTGLANFRGLQARLEWCASHEAGKGDSLSLIILDIDNFKKYNDTYGHEQGNRLLKELAEYLMSFMGSGVFMARYGGEEFIVLLPGVNQDTAKQTADRLVSGIAAHSFNHGPVTISAGIASTTSGSREEVFQLIEKADQALYRAKRNGKNQAVLYTEETEE</sequence>
<dbReference type="Proteomes" id="UP000009226">
    <property type="component" value="Chromosome"/>
</dbReference>
<feature type="transmembrane region" description="Helical" evidence="1">
    <location>
        <begin position="91"/>
        <end position="108"/>
    </location>
</feature>
<keyword evidence="1" id="KW-1133">Transmembrane helix</keyword>
<dbReference type="PROSITE" id="PS50887">
    <property type="entry name" value="GGDEF"/>
    <property type="match status" value="1"/>
</dbReference>
<dbReference type="InterPro" id="IPR050469">
    <property type="entry name" value="Diguanylate_Cyclase"/>
</dbReference>
<accession>F6B3T5</accession>
<reference evidence="3" key="1">
    <citation type="submission" date="2011-05" db="EMBL/GenBank/DDBJ databases">
        <title>Complete sequence of Desulfotomaculum carboxydivorans CO-1-SRB.</title>
        <authorList>
            <consortium name="US DOE Joint Genome Institute"/>
            <person name="Lucas S."/>
            <person name="Han J."/>
            <person name="Lapidus A."/>
            <person name="Cheng J.-F."/>
            <person name="Goodwin L."/>
            <person name="Pitluck S."/>
            <person name="Peters L."/>
            <person name="Mikhailova N."/>
            <person name="Lu M."/>
            <person name="Han C."/>
            <person name="Tapia R."/>
            <person name="Land M."/>
            <person name="Hauser L."/>
            <person name="Kyrpides N."/>
            <person name="Ivanova N."/>
            <person name="Pagani I."/>
            <person name="Stams A."/>
            <person name="Plugge C."/>
            <person name="Muyzer G."/>
            <person name="Kuever J."/>
            <person name="Parshina S."/>
            <person name="Ivanova A."/>
            <person name="Nazina T."/>
            <person name="Woyke T."/>
        </authorList>
    </citation>
    <scope>NUCLEOTIDE SEQUENCE [LARGE SCALE GENOMIC DNA]</scope>
    <source>
        <strain evidence="3">CO-1-SRB</strain>
    </source>
</reference>
<dbReference type="InterPro" id="IPR043128">
    <property type="entry name" value="Rev_trsase/Diguanyl_cyclase"/>
</dbReference>
<dbReference type="SMART" id="SM00267">
    <property type="entry name" value="GGDEF"/>
    <property type="match status" value="1"/>
</dbReference>
<dbReference type="InterPro" id="IPR029787">
    <property type="entry name" value="Nucleotide_cyclase"/>
</dbReference>
<name>F6B3T5_DESCC</name>
<dbReference type="Pfam" id="PF00990">
    <property type="entry name" value="GGDEF"/>
    <property type="match status" value="1"/>
</dbReference>
<feature type="transmembrane region" description="Helical" evidence="1">
    <location>
        <begin position="139"/>
        <end position="160"/>
    </location>
</feature>
<feature type="domain" description="GGDEF" evidence="2">
    <location>
        <begin position="203"/>
        <end position="333"/>
    </location>
</feature>
<dbReference type="EMBL" id="CP002736">
    <property type="protein sequence ID" value="AEF95244.1"/>
    <property type="molecule type" value="Genomic_DNA"/>
</dbReference>
<dbReference type="HOGENOM" id="CLU_000445_11_1_9"/>
<gene>
    <name evidence="3" type="ordered locus">Desca_2416</name>
</gene>
<keyword evidence="1" id="KW-0812">Transmembrane</keyword>
<dbReference type="NCBIfam" id="TIGR00254">
    <property type="entry name" value="GGDEF"/>
    <property type="match status" value="1"/>
</dbReference>
<dbReference type="InterPro" id="IPR000160">
    <property type="entry name" value="GGDEF_dom"/>
</dbReference>
<dbReference type="SUPFAM" id="SSF55073">
    <property type="entry name" value="Nucleotide cyclase"/>
    <property type="match status" value="1"/>
</dbReference>
<keyword evidence="4" id="KW-1185">Reference proteome</keyword>
<keyword evidence="1" id="KW-0472">Membrane</keyword>
<dbReference type="Gene3D" id="3.30.70.270">
    <property type="match status" value="1"/>
</dbReference>